<dbReference type="AlphaFoldDB" id="A0A0F4PIP2"/>
<dbReference type="Pfam" id="PF07963">
    <property type="entry name" value="N_methyl"/>
    <property type="match status" value="1"/>
</dbReference>
<dbReference type="Proteomes" id="UP000033664">
    <property type="component" value="Unassembled WGS sequence"/>
</dbReference>
<sequence length="223" mass="25195">MRSNNNGFTLIEMLISVTILAMVLTLSYQAFGLYLKNFGSTKSLISGAQTNLKTQLKLRYSIASMMDYYVDDGSGETMLLLSTQNNTLRYASNYSVLGFGNEVVTTLAMNEQQPNELVITECDLAQNLILSISQQIEQSSCRSEVLQQPVSDFTITAIEAKPIITFDDISESYVEAEAQHLLPRAIKVSYTYQETQYQSVFRTHIRNLPKYKRQVVEFHQVGI</sequence>
<dbReference type="GeneID" id="58229459"/>
<dbReference type="EMBL" id="JXXZ01000010">
    <property type="protein sequence ID" value="KJY98680.1"/>
    <property type="molecule type" value="Genomic_DNA"/>
</dbReference>
<evidence type="ECO:0008006" key="4">
    <source>
        <dbReference type="Google" id="ProtNLM"/>
    </source>
</evidence>
<dbReference type="OrthoDB" id="6398238at2"/>
<protein>
    <recommendedName>
        <fullName evidence="4">Prepilin-type N-terminal cleavage/methylation domain-containing protein</fullName>
    </recommendedName>
</protein>
<dbReference type="InterPro" id="IPR012902">
    <property type="entry name" value="N_methyl_site"/>
</dbReference>
<name>A0A0F4PIP2_9GAMM</name>
<accession>A0A0F4PIP2</accession>
<keyword evidence="1" id="KW-1133">Transmembrane helix</keyword>
<dbReference type="RefSeq" id="WP_045980371.1">
    <property type="nucleotide sequence ID" value="NZ_CP023396.1"/>
</dbReference>
<reference evidence="2 3" key="1">
    <citation type="journal article" date="2015" name="BMC Genomics">
        <title>Genome mining reveals unlocked bioactive potential of marine Gram-negative bacteria.</title>
        <authorList>
            <person name="Machado H."/>
            <person name="Sonnenschein E.C."/>
            <person name="Melchiorsen J."/>
            <person name="Gram L."/>
        </authorList>
    </citation>
    <scope>NUCLEOTIDE SEQUENCE [LARGE SCALE GENOMIC DNA]</scope>
    <source>
        <strain evidence="2 3">S3137</strain>
    </source>
</reference>
<keyword evidence="1" id="KW-0472">Membrane</keyword>
<proteinExistence type="predicted"/>
<dbReference type="NCBIfam" id="TIGR02532">
    <property type="entry name" value="IV_pilin_GFxxxE"/>
    <property type="match status" value="1"/>
</dbReference>
<organism evidence="2 3">
    <name type="scientific">Pseudoalteromonas ruthenica</name>
    <dbReference type="NCBI Taxonomy" id="151081"/>
    <lineage>
        <taxon>Bacteria</taxon>
        <taxon>Pseudomonadati</taxon>
        <taxon>Pseudomonadota</taxon>
        <taxon>Gammaproteobacteria</taxon>
        <taxon>Alteromonadales</taxon>
        <taxon>Pseudoalteromonadaceae</taxon>
        <taxon>Pseudoalteromonas</taxon>
    </lineage>
</organism>
<feature type="transmembrane region" description="Helical" evidence="1">
    <location>
        <begin position="13"/>
        <end position="35"/>
    </location>
</feature>
<evidence type="ECO:0000313" key="3">
    <source>
        <dbReference type="Proteomes" id="UP000033664"/>
    </source>
</evidence>
<gene>
    <name evidence="2" type="ORF">TW72_13235</name>
</gene>
<comment type="caution">
    <text evidence="2">The sequence shown here is derived from an EMBL/GenBank/DDBJ whole genome shotgun (WGS) entry which is preliminary data.</text>
</comment>
<keyword evidence="1" id="KW-0812">Transmembrane</keyword>
<keyword evidence="3" id="KW-1185">Reference proteome</keyword>
<evidence type="ECO:0000256" key="1">
    <source>
        <dbReference type="SAM" id="Phobius"/>
    </source>
</evidence>
<dbReference type="PATRIC" id="fig|151081.8.peg.3315"/>
<evidence type="ECO:0000313" key="2">
    <source>
        <dbReference type="EMBL" id="KJY98680.1"/>
    </source>
</evidence>